<comment type="caution">
    <text evidence="5">Lacks conserved residue(s) required for the propagation of feature annotation.</text>
</comment>
<dbReference type="PANTHER" id="PTHR45702:SF2">
    <property type="entry name" value="KUZBANIAN, ISOFORM A"/>
    <property type="match status" value="1"/>
</dbReference>
<evidence type="ECO:0000313" key="11">
    <source>
        <dbReference type="EMBL" id="ACY92461.1"/>
    </source>
</evidence>
<dbReference type="KEGG" id="sko:100313545"/>
<feature type="chain" id="PRO_5003024209" description="ADAM10 endopeptidase" evidence="8 13">
    <location>
        <begin position="19"/>
        <end position="751"/>
    </location>
</feature>
<evidence type="ECO:0000256" key="3">
    <source>
        <dbReference type="ARBA" id="ARBA00022685"/>
    </source>
</evidence>
<feature type="transmembrane region" description="Helical" evidence="7">
    <location>
        <begin position="697"/>
        <end position="716"/>
    </location>
</feature>
<evidence type="ECO:0000259" key="10">
    <source>
        <dbReference type="PROSITE" id="PS50215"/>
    </source>
</evidence>
<dbReference type="SUPFAM" id="SSF57552">
    <property type="entry name" value="Blood coagulation inhibitor (disintegrin)"/>
    <property type="match status" value="1"/>
</dbReference>
<dbReference type="InterPro" id="IPR024079">
    <property type="entry name" value="MetalloPept_cat_dom_sf"/>
</dbReference>
<dbReference type="InterPro" id="IPR036436">
    <property type="entry name" value="Disintegrin_dom_sf"/>
</dbReference>
<dbReference type="Proteomes" id="UP000694865">
    <property type="component" value="Unplaced"/>
</dbReference>
<dbReference type="InterPro" id="IPR001590">
    <property type="entry name" value="Peptidase_M12B"/>
</dbReference>
<gene>
    <name evidence="13" type="primary">Adam10</name>
</gene>
<dbReference type="SUPFAM" id="SSF55486">
    <property type="entry name" value="Metalloproteases ('zincins'), catalytic domain"/>
    <property type="match status" value="1"/>
</dbReference>
<dbReference type="GO" id="GO:0006509">
    <property type="term" value="P:membrane protein ectodomain proteolysis"/>
    <property type="evidence" value="ECO:0007669"/>
    <property type="project" value="TreeGrafter"/>
</dbReference>
<evidence type="ECO:0000256" key="4">
    <source>
        <dbReference type="ARBA" id="ARBA00023157"/>
    </source>
</evidence>
<dbReference type="OrthoDB" id="2149267at2759"/>
<feature type="domain" description="Peptidase M12B" evidence="10">
    <location>
        <begin position="232"/>
        <end position="468"/>
    </location>
</feature>
<evidence type="ECO:0000256" key="5">
    <source>
        <dbReference type="PROSITE-ProRule" id="PRU00276"/>
    </source>
</evidence>
<keyword evidence="3" id="KW-0165">Cleavage on pair of basic residues</keyword>
<dbReference type="InterPro" id="IPR051489">
    <property type="entry name" value="ADAM_Metalloproteinase"/>
</dbReference>
<dbReference type="Pfam" id="PF13688">
    <property type="entry name" value="Reprolysin_5"/>
    <property type="match status" value="1"/>
</dbReference>
<evidence type="ECO:0000313" key="12">
    <source>
        <dbReference type="Proteomes" id="UP000694865"/>
    </source>
</evidence>
<keyword evidence="8 13" id="KW-0732">Signal</keyword>
<dbReference type="EC" id="3.4.24.81" evidence="2"/>
<protein>
    <recommendedName>
        <fullName evidence="2">ADAM10 endopeptidase</fullName>
        <ecNumber evidence="2">3.4.24.81</ecNumber>
    </recommendedName>
</protein>
<dbReference type="RefSeq" id="NP_001161497.1">
    <property type="nucleotide sequence ID" value="NM_001168025.1"/>
</dbReference>
<name>D1LWV5_SACKO</name>
<evidence type="ECO:0000256" key="7">
    <source>
        <dbReference type="SAM" id="Phobius"/>
    </source>
</evidence>
<feature type="active site" evidence="5">
    <location>
        <position position="396"/>
    </location>
</feature>
<dbReference type="InterPro" id="IPR049038">
    <property type="entry name" value="ADAM10_Cys-rich"/>
</dbReference>
<comment type="catalytic activity">
    <reaction evidence="1">
        <text>Endopeptidase of broad specificity.</text>
        <dbReference type="EC" id="3.4.24.81"/>
    </reaction>
</comment>
<keyword evidence="13" id="KW-0645">Protease</keyword>
<dbReference type="Gene3D" id="4.10.70.10">
    <property type="entry name" value="Disintegrin domain"/>
    <property type="match status" value="1"/>
</dbReference>
<keyword evidence="5" id="KW-0479">Metal-binding</keyword>
<dbReference type="PANTHER" id="PTHR45702">
    <property type="entry name" value="ADAM10/ADAM17 METALLOPEPTIDASE FAMILY MEMBER"/>
    <property type="match status" value="1"/>
</dbReference>
<feature type="signal peptide" evidence="8 13">
    <location>
        <begin position="1"/>
        <end position="18"/>
    </location>
</feature>
<dbReference type="PROSITE" id="PS50215">
    <property type="entry name" value="ADAM_MEPRO"/>
    <property type="match status" value="1"/>
</dbReference>
<dbReference type="EMBL" id="GU075932">
    <property type="protein sequence ID" value="ACY92461.1"/>
    <property type="molecule type" value="mRNA"/>
</dbReference>
<keyword evidence="7" id="KW-1133">Transmembrane helix</keyword>
<dbReference type="CTD" id="102"/>
<feature type="region of interest" description="Disordered" evidence="6">
    <location>
        <begin position="725"/>
        <end position="751"/>
    </location>
</feature>
<dbReference type="AlphaFoldDB" id="D1LWV5"/>
<dbReference type="GO" id="GO:0004222">
    <property type="term" value="F:metalloendopeptidase activity"/>
    <property type="evidence" value="ECO:0007669"/>
    <property type="project" value="InterPro"/>
</dbReference>
<keyword evidence="7" id="KW-0472">Membrane</keyword>
<feature type="compositionally biased region" description="Polar residues" evidence="6">
    <location>
        <begin position="742"/>
        <end position="751"/>
    </location>
</feature>
<evidence type="ECO:0000256" key="6">
    <source>
        <dbReference type="SAM" id="MobiDB-lite"/>
    </source>
</evidence>
<evidence type="ECO:0000256" key="1">
    <source>
        <dbReference type="ARBA" id="ARBA00001809"/>
    </source>
</evidence>
<dbReference type="InterPro" id="IPR002870">
    <property type="entry name" value="Peptidase_M12B_N"/>
</dbReference>
<dbReference type="Pfam" id="PF21299">
    <property type="entry name" value="ADAM10_Cys-rich"/>
    <property type="match status" value="1"/>
</dbReference>
<proteinExistence type="evidence at transcript level"/>
<dbReference type="PROSITE" id="PS50214">
    <property type="entry name" value="DISINTEGRIN_2"/>
    <property type="match status" value="1"/>
</dbReference>
<keyword evidence="13" id="KW-0482">Metalloprotease</keyword>
<keyword evidence="7" id="KW-0812">Transmembrane</keyword>
<dbReference type="GO" id="GO:0005886">
    <property type="term" value="C:plasma membrane"/>
    <property type="evidence" value="ECO:0007669"/>
    <property type="project" value="TreeGrafter"/>
</dbReference>
<accession>D1LWV5</accession>
<dbReference type="GeneID" id="100313545"/>
<sequence length="751" mass="83680">MARGILAVTLMLTALSYASDHPALMSTKHLKQFQFLKYDRTDLHERHLRAKRSADSRVESHKTVELKFSAYNRDFHLRLKRDTVLFHPDFVLESSSHGVINYDTSHFYTGKLKDEPSSHIHGSILDGLFEGKVYTGRHQYYIEPASLYGEESKEFHSIIYEDDDVDYPHKYGHGCGLKDSTANWMKEIQKSGIDDYKQGVSSLSAEDEHHHQEYNKYSESFNRKKRATDDKNTCTLYIQADHLYTAAFLNQDQVVSQIASHVSAANAIYQKVYFGDYVGISFVVARIKINDTEDANDPSNPFASSNIGVEKFLELNSEQNHDPYCLAYIFTDRDFDDGVLGLAWVASPSGASGGICERYKMYAGGARKSLNTGIITIQNYGSRVPTKVSHITFAHEMGHNFGSPHDYPLTCRPGDNTDENIAEKGNYIMYARATSGDKPNNNKFSECSKGNMTNVLKVKKDICFVSSDVQFCGNGIIDGDDEECDCGFEDQCEDICCIPQTENGDDNACKKKSGKVCSPSQGPCCSSACEFIPEAENVTCNLATDCNSASFCDGSGSKCPDAELKPNRTECNDNRQICYLGECSGSICEAADVMMEECFCSGEEKTPEEKCHLCCQEPGQPDTCESSANIEALIKYYPEGQDYITMQPGAACDNFQGYCDVLDKCRLVDADGPLARLKNAIFNPEVYQDIADWVTTYWWAVVLMGVGLIIVMGLFIKICSVATPSSNPKLPPARTLSRKNRTNQTRAMELQ</sequence>
<reference evidence="11" key="1">
    <citation type="submission" date="2009-10" db="EMBL/GenBank/DDBJ databases">
        <authorList>
            <person name="Freeman R.M.Jr."/>
            <person name="Wu M.M."/>
            <person name="Gerhart J.J."/>
        </authorList>
    </citation>
    <scope>NUCLEOTIDE SEQUENCE</scope>
</reference>
<keyword evidence="13" id="KW-0378">Hydrolase</keyword>
<feature type="binding site" evidence="5">
    <location>
        <position position="395"/>
    </location>
    <ligand>
        <name>Zn(2+)</name>
        <dbReference type="ChEBI" id="CHEBI:29105"/>
        <note>catalytic</note>
    </ligand>
</feature>
<dbReference type="Gene3D" id="3.40.390.10">
    <property type="entry name" value="Collagenase (Catalytic Domain)"/>
    <property type="match status" value="1"/>
</dbReference>
<keyword evidence="4" id="KW-1015">Disulfide bond</keyword>
<evidence type="ECO:0000256" key="2">
    <source>
        <dbReference type="ARBA" id="ARBA00012332"/>
    </source>
</evidence>
<feature type="binding site" evidence="5">
    <location>
        <position position="399"/>
    </location>
    <ligand>
        <name>Zn(2+)</name>
        <dbReference type="ChEBI" id="CHEBI:29105"/>
        <note>catalytic</note>
    </ligand>
</feature>
<dbReference type="InterPro" id="IPR001762">
    <property type="entry name" value="Disintegrin_dom"/>
</dbReference>
<keyword evidence="5" id="KW-0862">Zinc</keyword>
<dbReference type="GO" id="GO:0007219">
    <property type="term" value="P:Notch signaling pathway"/>
    <property type="evidence" value="ECO:0007669"/>
    <property type="project" value="TreeGrafter"/>
</dbReference>
<keyword evidence="12" id="KW-1185">Reference proteome</keyword>
<feature type="binding site" evidence="5">
    <location>
        <position position="405"/>
    </location>
    <ligand>
        <name>Zn(2+)</name>
        <dbReference type="ChEBI" id="CHEBI:29105"/>
        <note>catalytic</note>
    </ligand>
</feature>
<evidence type="ECO:0000256" key="8">
    <source>
        <dbReference type="SAM" id="SignalP"/>
    </source>
</evidence>
<dbReference type="Pfam" id="PF01562">
    <property type="entry name" value="Pep_M12B_propep"/>
    <property type="match status" value="1"/>
</dbReference>
<feature type="domain" description="Disintegrin" evidence="9">
    <location>
        <begin position="469"/>
        <end position="567"/>
    </location>
</feature>
<organism evidence="11">
    <name type="scientific">Saccoglossus kowalevskii</name>
    <name type="common">Acorn worm</name>
    <dbReference type="NCBI Taxonomy" id="10224"/>
    <lineage>
        <taxon>Eukaryota</taxon>
        <taxon>Metazoa</taxon>
        <taxon>Hemichordata</taxon>
        <taxon>Enteropneusta</taxon>
        <taxon>Harrimaniidae</taxon>
        <taxon>Saccoglossus</taxon>
    </lineage>
</organism>
<dbReference type="GO" id="GO:0046872">
    <property type="term" value="F:metal ion binding"/>
    <property type="evidence" value="ECO:0007669"/>
    <property type="project" value="UniProtKB-KW"/>
</dbReference>
<evidence type="ECO:0000313" key="13">
    <source>
        <dbReference type="RefSeq" id="NP_001161497.1"/>
    </source>
</evidence>
<evidence type="ECO:0000259" key="9">
    <source>
        <dbReference type="PROSITE" id="PS50214"/>
    </source>
</evidence>
<reference evidence="13" key="2">
    <citation type="submission" date="2025-05" db="UniProtKB">
        <authorList>
            <consortium name="RefSeq"/>
        </authorList>
    </citation>
    <scope>IDENTIFICATION</scope>
</reference>
<dbReference type="SMART" id="SM00050">
    <property type="entry name" value="DISIN"/>
    <property type="match status" value="1"/>
</dbReference>
<dbReference type="MEROPS" id="M12.210"/>